<dbReference type="Proteomes" id="UP000694044">
    <property type="component" value="Unassembled WGS sequence"/>
</dbReference>
<evidence type="ECO:0000256" key="1">
    <source>
        <dbReference type="SAM" id="MobiDB-lite"/>
    </source>
</evidence>
<dbReference type="PANTHER" id="PTHR37031">
    <property type="entry name" value="METALLOPHOSPHATASE BINDING DOMAIN PROTEIN"/>
    <property type="match status" value="1"/>
</dbReference>
<feature type="region of interest" description="Disordered" evidence="1">
    <location>
        <begin position="1468"/>
        <end position="1528"/>
    </location>
</feature>
<evidence type="ECO:0000313" key="2">
    <source>
        <dbReference type="EMBL" id="KAG7386073.1"/>
    </source>
</evidence>
<feature type="region of interest" description="Disordered" evidence="1">
    <location>
        <begin position="2058"/>
        <end position="2077"/>
    </location>
</feature>
<proteinExistence type="predicted"/>
<name>A0A8T1W1R8_9STRA</name>
<organism evidence="2 3">
    <name type="scientific">Phytophthora pseudosyringae</name>
    <dbReference type="NCBI Taxonomy" id="221518"/>
    <lineage>
        <taxon>Eukaryota</taxon>
        <taxon>Sar</taxon>
        <taxon>Stramenopiles</taxon>
        <taxon>Oomycota</taxon>
        <taxon>Peronosporomycetes</taxon>
        <taxon>Peronosporales</taxon>
        <taxon>Peronosporaceae</taxon>
        <taxon>Phytophthora</taxon>
    </lineage>
</organism>
<dbReference type="EMBL" id="JAGDFM010000108">
    <property type="protein sequence ID" value="KAG7386073.1"/>
    <property type="molecule type" value="Genomic_DNA"/>
</dbReference>
<keyword evidence="3" id="KW-1185">Reference proteome</keyword>
<gene>
    <name evidence="2" type="ORF">PHYPSEUDO_000665</name>
</gene>
<reference evidence="2" key="1">
    <citation type="submission" date="2021-02" db="EMBL/GenBank/DDBJ databases">
        <authorList>
            <person name="Palmer J.M."/>
        </authorList>
    </citation>
    <scope>NUCLEOTIDE SEQUENCE</scope>
    <source>
        <strain evidence="2">SCRP734</strain>
    </source>
</reference>
<accession>A0A8T1W1R8</accession>
<comment type="caution">
    <text evidence="2">The sequence shown here is derived from an EMBL/GenBank/DDBJ whole genome shotgun (WGS) entry which is preliminary data.</text>
</comment>
<protein>
    <submittedName>
        <fullName evidence="2">Uncharacterized protein</fullName>
    </submittedName>
</protein>
<feature type="compositionally biased region" description="Basic and acidic residues" evidence="1">
    <location>
        <begin position="1484"/>
        <end position="1496"/>
    </location>
</feature>
<feature type="compositionally biased region" description="Basic and acidic residues" evidence="1">
    <location>
        <begin position="2089"/>
        <end position="2103"/>
    </location>
</feature>
<dbReference type="OrthoDB" id="2419400at2759"/>
<dbReference type="PANTHER" id="PTHR37031:SF2">
    <property type="entry name" value="PHOD-LIKE PHOSPHATASE METALLOPHOSPHATASE DOMAIN-CONTAINING PROTEIN"/>
    <property type="match status" value="1"/>
</dbReference>
<sequence length="2118" mass="239160">MEALDRARALNALLALPRLERMLHVYRTWVNVEGVEGGMALTRRELQCVLEFPELDHHVSFLFDTFRCVSSNGKAPTAPRVDLVTLLTTSAMLAQGALADKARFVFQLVDLDTEDDIVEAELALVISTCCSGLYRLDLIEDGDHLSEMDAMAVAYEAFDFVELEDGDKMTFAMFMKWCVFHPRPKALLGRVSCLFAMCDAVRKMKDALKERTERLKNADTFLYYNDLHFGSLDEYAENVEVVVGPIVGKVEATRVNVLLEQIMNLAISIWQSYIGHLWGRTHSTPSCLELDDGVIFAPMVGYFDMESEDGEAEFTRQISAILKEFPTAPVVLLATMAPLFSQERALYTAQGYIRSNISRQMNNATVDSAQQWRMVQELIEWNLSDVKRQVVLLSFDDVESYQTLVSIKNTTMSMTQLVCGPAVGTHSSSALHFRDQGIRPQTNPSDQLIVHHGTLDRRPQYAQISSMGNLREASMSTTGGRQSSGGMETPYVLFQGQLLSLQDRHEVRRILGPVVGCVSSRVARVLLECDAEGEIACDSVALLMIDTLEAILDNEQLTPFVQLPETLLSTSQWVALEHWLRIDHPHGGQVNHPDIINTLVIIYSAQAKVDAFTPTIVKVEGLQPDTRYAIKFEGLLGDKDAVLGHVFTPAWISLSSEWLVVNCNSLADFLEPQTLQSATPQPSSEWPQIIANGMVSFTAQLAGDTSHRNGDSLGDRDDEEQRNYNPWHSIEDEYLSEPLSSPQLMLHLGGQVNMSRAFTNMELANLVVRLAKQLESTAHNEDGDDFQLLRSELRYRLQEVYRVAWGVPPMNRVLRYSSNLMLLNEDSDLYFNQSNLRSILNQSGNHSVSDVTLTAVVAILRGLAFELWQLYQNQLWVDLAEREMKYGGKSSGNKVTFSTTFGINRMVIANVSHEVYEYCNTMEMEAQNNLTGSATRSLDEPNSVPTVSLFSAPSWKVIDEALETSSPTPEAGHVRAAPTRPKNPIQLLVFVISGDLMAWGGSKTYPAVRVQIVKLLEKLFAWKCLDRVRRDVAVICCRTNGSSITFEIMDEKLSEKLSLTCVGSISEARELLHQDQKKVKGAAPAMAKSAAISKGHFSKRFSYRSITNTAGSAIASSISNVSVAGREKLPPTGNDIVSRSTARYRTFVSYRFVTDFRRGFFDETLRFFPPRVSLPKATLGPVVGRMALKEASNAEPEEPLADEDPRDPPKMSFTVPILLEINADARVVCVVTDILANQDVRVAEVLTRYHPHVFEIPSLVPERRYVYRFEGIANSESRRGSFHTPPCTSAALSFVAVSSNFPEQMEESTDSLWAVIKERVQVPWCGLDMVLHLGGQVPMHETAFDCFEWVRRELNIREKSTENDDETDSHVASLRRKVRQRLRQRYHLCWNVPNVRETLAHTSNWFLRSQADVAPFFRNHEVLNTKAAQLVLSEAKSIVADYQLALMLHDSNETTSELLSPRLCVSGVLSPEQPQNNSPEQPEASEKRLVSDDKPPEPLSGGQANISEQPELGNQSQNEDEPPAENVVETSDTAQFIQTGEFGIFLCDMRSTPRDDAVTCSNRLMTPLTLQERAVIGEKQWQQLEKALKKKAIMVFVLCMELPLILTDAKYVDAVREEAALSGFDPGQEEAVGRWKLYDRQTVIQHWVSCRRQLEQLLNLLFRWKAKHRGRDTIVLSGGMRVGLETMLQDRETKLSVRNLTVGPLTARVEPDFDNLPLDGIACPTFLGGARDERFSFAHTLVSSKNYLLTHAVITREQTEKSEERGKLGGEIKSASIETEFIVDGGGVDAAHPTTRHRRFPAWWVQYVPMGKIVFWDDTVMMRAQSDEDMTALAQYVQDGREFTGALEVLFEKHQFAEAARMEELRSKHRRRQRGPEELRTSLRAVFADLWKMLPETHRQRVAYFQDEFVFDFLLGHLAPDLFEDNSVQEVDAERPPLEFAAFATLCRDFIFNAGVLNLCLSMQQESERRAIALRRAEARRQAAEHEAQRIQQQQQRAEEEADLARLLQEDPQEYANRKLAEQEVVQQEKVEKAEAAREKRKAEKLRDVEEELAIAKEQRKLDKLAESGEDPHEFNRRRELLAARVRKFEERKRHREAEEARRREKKEKKKAALQKGA</sequence>
<evidence type="ECO:0000313" key="3">
    <source>
        <dbReference type="Proteomes" id="UP000694044"/>
    </source>
</evidence>
<feature type="region of interest" description="Disordered" evidence="1">
    <location>
        <begin position="2089"/>
        <end position="2118"/>
    </location>
</feature>
<feature type="compositionally biased region" description="Basic residues" evidence="1">
    <location>
        <begin position="2104"/>
        <end position="2118"/>
    </location>
</feature>
<feature type="compositionally biased region" description="Polar residues" evidence="1">
    <location>
        <begin position="1502"/>
        <end position="1517"/>
    </location>
</feature>
<feature type="compositionally biased region" description="Low complexity" evidence="1">
    <location>
        <begin position="1470"/>
        <end position="1482"/>
    </location>
</feature>